<comment type="caution">
    <text evidence="1">The sequence shown here is derived from an EMBL/GenBank/DDBJ whole genome shotgun (WGS) entry which is preliminary data.</text>
</comment>
<dbReference type="AlphaFoldDB" id="A0A1V8STI4"/>
<dbReference type="OrthoDB" id="5238363at2759"/>
<proteinExistence type="predicted"/>
<dbReference type="EMBL" id="NAJO01000028">
    <property type="protein sequence ID" value="OQO02318.1"/>
    <property type="molecule type" value="Genomic_DNA"/>
</dbReference>
<name>A0A1V8STI4_9PEZI</name>
<evidence type="ECO:0000313" key="2">
    <source>
        <dbReference type="Proteomes" id="UP000192596"/>
    </source>
</evidence>
<protein>
    <submittedName>
        <fullName evidence="1">Uncharacterized protein</fullName>
    </submittedName>
</protein>
<sequence>MIQTATKLASSAKKLLYINFDPRPRPLNIATLETTRNLADPLSKHPFHIRTQRRLAAFDPTKLHWRVLAPTGLSKSAYVRDKVGKRVKEAFKDELRRQGWGPDGRRIAVDGAGAEQERDLCGAALIGVVKDPIAITASMTAVRESVSQAVRKIVQEQRGENESHRKRGR</sequence>
<organism evidence="1 2">
    <name type="scientific">Cryoendolithus antarcticus</name>
    <dbReference type="NCBI Taxonomy" id="1507870"/>
    <lineage>
        <taxon>Eukaryota</taxon>
        <taxon>Fungi</taxon>
        <taxon>Dikarya</taxon>
        <taxon>Ascomycota</taxon>
        <taxon>Pezizomycotina</taxon>
        <taxon>Dothideomycetes</taxon>
        <taxon>Dothideomycetidae</taxon>
        <taxon>Cladosporiales</taxon>
        <taxon>Cladosporiaceae</taxon>
        <taxon>Cryoendolithus</taxon>
    </lineage>
</organism>
<dbReference type="Proteomes" id="UP000192596">
    <property type="component" value="Unassembled WGS sequence"/>
</dbReference>
<evidence type="ECO:0000313" key="1">
    <source>
        <dbReference type="EMBL" id="OQO02318.1"/>
    </source>
</evidence>
<keyword evidence="2" id="KW-1185">Reference proteome</keyword>
<accession>A0A1V8STI4</accession>
<reference evidence="2" key="1">
    <citation type="submission" date="2017-03" db="EMBL/GenBank/DDBJ databases">
        <title>Genomes of endolithic fungi from Antarctica.</title>
        <authorList>
            <person name="Coleine C."/>
            <person name="Masonjones S."/>
            <person name="Stajich J.E."/>
        </authorList>
    </citation>
    <scope>NUCLEOTIDE SEQUENCE [LARGE SCALE GENOMIC DNA]</scope>
    <source>
        <strain evidence="2">CCFEE 5527</strain>
    </source>
</reference>
<gene>
    <name evidence="1" type="ORF">B0A48_11872</name>
</gene>
<dbReference type="InParanoid" id="A0A1V8STI4"/>
<dbReference type="STRING" id="1507870.A0A1V8STI4"/>